<evidence type="ECO:0000259" key="1">
    <source>
        <dbReference type="PROSITE" id="PS50943"/>
    </source>
</evidence>
<proteinExistence type="predicted"/>
<protein>
    <submittedName>
        <fullName evidence="2">Transcriptional regulator with XRE-family HTH domain</fullName>
    </submittedName>
</protein>
<dbReference type="EMBL" id="JACHJY010000009">
    <property type="protein sequence ID" value="MBB4984952.1"/>
    <property type="molecule type" value="Genomic_DNA"/>
</dbReference>
<dbReference type="PROSITE" id="PS50943">
    <property type="entry name" value="HTH_CROC1"/>
    <property type="match status" value="1"/>
</dbReference>
<organism evidence="2 3">
    <name type="scientific">Streptomyces nymphaeiformis</name>
    <dbReference type="NCBI Taxonomy" id="2663842"/>
    <lineage>
        <taxon>Bacteria</taxon>
        <taxon>Bacillati</taxon>
        <taxon>Actinomycetota</taxon>
        <taxon>Actinomycetes</taxon>
        <taxon>Kitasatosporales</taxon>
        <taxon>Streptomycetaceae</taxon>
        <taxon>Streptomyces</taxon>
    </lineage>
</organism>
<gene>
    <name evidence="2" type="ORF">GGE06_005902</name>
</gene>
<reference evidence="2 3" key="1">
    <citation type="submission" date="2020-08" db="EMBL/GenBank/DDBJ databases">
        <title>Genomic Encyclopedia of Type Strains, Phase III (KMG-III): the genomes of soil and plant-associated and newly described type strains.</title>
        <authorList>
            <person name="Whitman W."/>
        </authorList>
    </citation>
    <scope>NUCLEOTIDE SEQUENCE [LARGE SCALE GENOMIC DNA]</scope>
    <source>
        <strain evidence="2 3">SFB5A</strain>
    </source>
</reference>
<evidence type="ECO:0000313" key="3">
    <source>
        <dbReference type="Proteomes" id="UP000582643"/>
    </source>
</evidence>
<dbReference type="RefSeq" id="WP_109185510.1">
    <property type="nucleotide sequence ID" value="NZ_JACHJY010000009.1"/>
</dbReference>
<keyword evidence="3" id="KW-1185">Reference proteome</keyword>
<feature type="domain" description="HTH cro/C1-type" evidence="1">
    <location>
        <begin position="15"/>
        <end position="70"/>
    </location>
</feature>
<dbReference type="Proteomes" id="UP000582643">
    <property type="component" value="Unassembled WGS sequence"/>
</dbReference>
<dbReference type="AlphaFoldDB" id="A0A7W7U4L5"/>
<dbReference type="InterPro" id="IPR010982">
    <property type="entry name" value="Lambda_DNA-bd_dom_sf"/>
</dbReference>
<dbReference type="CDD" id="cd00093">
    <property type="entry name" value="HTH_XRE"/>
    <property type="match status" value="1"/>
</dbReference>
<evidence type="ECO:0000313" key="2">
    <source>
        <dbReference type="EMBL" id="MBB4984952.1"/>
    </source>
</evidence>
<accession>A0A7W7U4L5</accession>
<name>A0A7W7U4L5_9ACTN</name>
<comment type="caution">
    <text evidence="2">The sequence shown here is derived from an EMBL/GenBank/DDBJ whole genome shotgun (WGS) entry which is preliminary data.</text>
</comment>
<dbReference type="Pfam" id="PF13560">
    <property type="entry name" value="HTH_31"/>
    <property type="match status" value="1"/>
</dbReference>
<sequence length="84" mass="9484">MEQPPPTYEVNGAEIRKARMHAGLGTDEAAEAAGISRPYLNHLETGYRTRMRPGTYARLRRTLGIEADDTRLLQREPTTKEEVT</sequence>
<dbReference type="SUPFAM" id="SSF47413">
    <property type="entry name" value="lambda repressor-like DNA-binding domains"/>
    <property type="match status" value="1"/>
</dbReference>
<dbReference type="InterPro" id="IPR001387">
    <property type="entry name" value="Cro/C1-type_HTH"/>
</dbReference>
<dbReference type="GO" id="GO:0003677">
    <property type="term" value="F:DNA binding"/>
    <property type="evidence" value="ECO:0007669"/>
    <property type="project" value="InterPro"/>
</dbReference>
<dbReference type="SMART" id="SM00530">
    <property type="entry name" value="HTH_XRE"/>
    <property type="match status" value="1"/>
</dbReference>
<dbReference type="Gene3D" id="1.10.260.40">
    <property type="entry name" value="lambda repressor-like DNA-binding domains"/>
    <property type="match status" value="1"/>
</dbReference>